<dbReference type="Gene3D" id="1.25.40.20">
    <property type="entry name" value="Ankyrin repeat-containing domain"/>
    <property type="match status" value="1"/>
</dbReference>
<proteinExistence type="predicted"/>
<dbReference type="AlphaFoldDB" id="A0A553IBR7"/>
<evidence type="ECO:0000256" key="1">
    <source>
        <dbReference type="PROSITE-ProRule" id="PRU00023"/>
    </source>
</evidence>
<dbReference type="Pfam" id="PF00023">
    <property type="entry name" value="Ank"/>
    <property type="match status" value="1"/>
</dbReference>
<protein>
    <submittedName>
        <fullName evidence="3">Uncharacterized protein</fullName>
    </submittedName>
</protein>
<feature type="region of interest" description="Disordered" evidence="2">
    <location>
        <begin position="37"/>
        <end position="56"/>
    </location>
</feature>
<dbReference type="InterPro" id="IPR036770">
    <property type="entry name" value="Ankyrin_rpt-contain_sf"/>
</dbReference>
<dbReference type="Pfam" id="PF13606">
    <property type="entry name" value="Ank_3"/>
    <property type="match status" value="1"/>
</dbReference>
<dbReference type="SMART" id="SM00248">
    <property type="entry name" value="ANK"/>
    <property type="match status" value="2"/>
</dbReference>
<gene>
    <name evidence="3" type="ORF">FHL15_001399</name>
</gene>
<organism evidence="3 4">
    <name type="scientific">Xylaria flabelliformis</name>
    <dbReference type="NCBI Taxonomy" id="2512241"/>
    <lineage>
        <taxon>Eukaryota</taxon>
        <taxon>Fungi</taxon>
        <taxon>Dikarya</taxon>
        <taxon>Ascomycota</taxon>
        <taxon>Pezizomycotina</taxon>
        <taxon>Sordariomycetes</taxon>
        <taxon>Xylariomycetidae</taxon>
        <taxon>Xylariales</taxon>
        <taxon>Xylariaceae</taxon>
        <taxon>Xylaria</taxon>
    </lineage>
</organism>
<reference evidence="4" key="1">
    <citation type="submission" date="2019-06" db="EMBL/GenBank/DDBJ databases">
        <title>Draft genome sequence of the griseofulvin-producing fungus Xylaria cubensis strain G536.</title>
        <authorList>
            <person name="Mead M.E."/>
            <person name="Raja H.A."/>
            <person name="Steenwyk J.L."/>
            <person name="Knowles S.L."/>
            <person name="Oberlies N.H."/>
            <person name="Rokas A."/>
        </authorList>
    </citation>
    <scope>NUCLEOTIDE SEQUENCE [LARGE SCALE GENOMIC DNA]</scope>
    <source>
        <strain evidence="4">G536</strain>
    </source>
</reference>
<evidence type="ECO:0000313" key="4">
    <source>
        <dbReference type="Proteomes" id="UP000319160"/>
    </source>
</evidence>
<keyword evidence="4" id="KW-1185">Reference proteome</keyword>
<name>A0A553IBR7_9PEZI</name>
<evidence type="ECO:0000256" key="2">
    <source>
        <dbReference type="SAM" id="MobiDB-lite"/>
    </source>
</evidence>
<dbReference type="Proteomes" id="UP000319160">
    <property type="component" value="Unassembled WGS sequence"/>
</dbReference>
<dbReference type="InterPro" id="IPR002110">
    <property type="entry name" value="Ankyrin_rpt"/>
</dbReference>
<sequence length="423" mass="48301">MDSLPKPSPGLRKGYKRVRFKRDSILEEVRIIERREPRRRDHHRQKHTCSQECSQSLARSRERDKALNLYEVPPLFRCKSYEEICDVIEAGKGAIADVFQGYTVLQWYCNAKSTSPGIIQELLHHGVDINALDQRTHNRRRPVIRHTALGYACRNANVKAVHSLLQNGADPRGLTGSAASLGMPKQDVYGNLIVYPSPLQELLCQRIHGPRPGQCPGTYHLTEEDEDNDDYLDEDDPERMPVFRAFAGLSDTLSEYGPISARERRRSCYYDQIQRLGNRIRKCVQLLLNYGCSCPPVAFPEGDDPHLWPGIDYLLETFWHFFHPLTICESRAVLPEEPYLPMSPEHLSQISRPIFSVFGEICDMLLESAGYEAKGTVGTTRGQDRLIRLIAEHPEFSSFKHGEYFDVDTELEKELLKSSSTSL</sequence>
<dbReference type="PROSITE" id="PS50088">
    <property type="entry name" value="ANK_REPEAT"/>
    <property type="match status" value="1"/>
</dbReference>
<dbReference type="SUPFAM" id="SSF48403">
    <property type="entry name" value="Ankyrin repeat"/>
    <property type="match status" value="1"/>
</dbReference>
<dbReference type="OrthoDB" id="4757483at2759"/>
<dbReference type="EMBL" id="VFLP01000005">
    <property type="protein sequence ID" value="TRX97644.1"/>
    <property type="molecule type" value="Genomic_DNA"/>
</dbReference>
<evidence type="ECO:0000313" key="3">
    <source>
        <dbReference type="EMBL" id="TRX97644.1"/>
    </source>
</evidence>
<keyword evidence="1" id="KW-0040">ANK repeat</keyword>
<accession>A0A553IBR7</accession>
<comment type="caution">
    <text evidence="3">The sequence shown here is derived from an EMBL/GenBank/DDBJ whole genome shotgun (WGS) entry which is preliminary data.</text>
</comment>
<feature type="repeat" description="ANK" evidence="1">
    <location>
        <begin position="100"/>
        <end position="134"/>
    </location>
</feature>